<evidence type="ECO:0000313" key="7">
    <source>
        <dbReference type="Proteomes" id="UP000193719"/>
    </source>
</evidence>
<feature type="domain" description="GAR" evidence="5">
    <location>
        <begin position="499"/>
        <end position="572"/>
    </location>
</feature>
<feature type="compositionally biased region" description="Low complexity" evidence="4">
    <location>
        <begin position="403"/>
        <end position="418"/>
    </location>
</feature>
<accession>A0A1Y1VDV2</accession>
<evidence type="ECO:0000259" key="5">
    <source>
        <dbReference type="PROSITE" id="PS51460"/>
    </source>
</evidence>
<comment type="caution">
    <text evidence="6">The sequence shown here is derived from an EMBL/GenBank/DDBJ whole genome shotgun (WGS) entry which is preliminary data.</text>
</comment>
<dbReference type="Gene3D" id="3.30.920.20">
    <property type="entry name" value="Gas2-like domain"/>
    <property type="match status" value="1"/>
</dbReference>
<evidence type="ECO:0000256" key="3">
    <source>
        <dbReference type="ARBA" id="ARBA00023212"/>
    </source>
</evidence>
<dbReference type="GO" id="GO:0008017">
    <property type="term" value="F:microtubule binding"/>
    <property type="evidence" value="ECO:0007669"/>
    <property type="project" value="InterPro"/>
</dbReference>
<keyword evidence="3" id="KW-0206">Cytoskeleton</keyword>
<dbReference type="InterPro" id="IPR036534">
    <property type="entry name" value="GAR_dom_sf"/>
</dbReference>
<dbReference type="Pfam" id="PF02187">
    <property type="entry name" value="GAS2"/>
    <property type="match status" value="1"/>
</dbReference>
<dbReference type="EMBL" id="MCFH01000016">
    <property type="protein sequence ID" value="ORX52233.1"/>
    <property type="molecule type" value="Genomic_DNA"/>
</dbReference>
<reference evidence="6 7" key="2">
    <citation type="submission" date="2016-08" db="EMBL/GenBank/DDBJ databases">
        <title>Pervasive Adenine N6-methylation of Active Genes in Fungi.</title>
        <authorList>
            <consortium name="DOE Joint Genome Institute"/>
            <person name="Mondo S.J."/>
            <person name="Dannebaum R.O."/>
            <person name="Kuo R.C."/>
            <person name="Labutti K."/>
            <person name="Haridas S."/>
            <person name="Kuo A."/>
            <person name="Salamov A."/>
            <person name="Ahrendt S.R."/>
            <person name="Lipzen A."/>
            <person name="Sullivan W."/>
            <person name="Andreopoulos W.B."/>
            <person name="Clum A."/>
            <person name="Lindquist E."/>
            <person name="Daum C."/>
            <person name="Ramamoorthy G.K."/>
            <person name="Gryganskyi A."/>
            <person name="Culley D."/>
            <person name="Magnuson J.K."/>
            <person name="James T.Y."/>
            <person name="O'Malley M.A."/>
            <person name="Stajich J.E."/>
            <person name="Spatafora J.W."/>
            <person name="Visel A."/>
            <person name="Grigoriev I.V."/>
        </authorList>
    </citation>
    <scope>NUCLEOTIDE SEQUENCE [LARGE SCALE GENOMIC DNA]</scope>
    <source>
        <strain evidence="7">finn</strain>
    </source>
</reference>
<keyword evidence="7" id="KW-1185">Reference proteome</keyword>
<protein>
    <recommendedName>
        <fullName evidence="5">GAR domain-containing protein</fullName>
    </recommendedName>
</protein>
<keyword evidence="2" id="KW-0963">Cytoplasm</keyword>
<dbReference type="SMART" id="SM00243">
    <property type="entry name" value="GAS2"/>
    <property type="match status" value="1"/>
</dbReference>
<dbReference type="Proteomes" id="UP000193719">
    <property type="component" value="Unassembled WGS sequence"/>
</dbReference>
<gene>
    <name evidence="6" type="ORF">BCR36DRAFT_287149</name>
</gene>
<sequence>MNNICKTYDDTFKNIPSLDNQYQVLEKRLEAVDETLVSGLNRIDVIKRVYSHDKASFEIFAWIETANKKLQAMMTNDEDKIESIHELEGRVEIFSSSIKDYIDMTEKVQNIIQNSSISKKEINNYSRIINERSNAILSEWDIINELLISIKNDKSQKEREMKYNIVLNEINQLINGIKERIFNVGQLNNINIKNEDQLNIVFGRLEGELIAGVYPKLSLFEKKLDELDNHDSNEYIVFKKKLSNLHSQADILIEIINERKVKLRILKYVQNHNNITDKIEQQINEFNKVIDGQNSNMSKSDIETALAVLDSKAMYFNASIYKMLEEAKEQIENIKDTEEDLNKDNNINNSENKPKDDWKVLERQHQIEKKWENVKSKVKRRKDLLSAKLIAKTESPSMSGIPRSNNRNRTNSTSSNGSYRLSVLRGSSTTPSNSRSNTPSRTRTRSTTPASSVKKRNRKPSLFSTSPSPTISPTPPPAPTNLPSGPIRVFIPVNDYIPDPKDKLDVEVAHIVNKCPRSIKVTKAEGEGKYWFGEIIPKLCYCRYLRSGIIMVRVGGGWQELSKFLLDHSNLEHRIPLVRSFAPEDASIAEDESQGQVIEFDRNEAANTSYSVLQKLAKSKNSSKNNS</sequence>
<evidence type="ECO:0000256" key="2">
    <source>
        <dbReference type="ARBA" id="ARBA00022490"/>
    </source>
</evidence>
<feature type="compositionally biased region" description="Pro residues" evidence="4">
    <location>
        <begin position="470"/>
        <end position="480"/>
    </location>
</feature>
<reference evidence="6 7" key="1">
    <citation type="submission" date="2016-08" db="EMBL/GenBank/DDBJ databases">
        <title>Genomes of anaerobic fungi encode conserved fungal cellulosomes for biomass hydrolysis.</title>
        <authorList>
            <consortium name="DOE Joint Genome Institute"/>
            <person name="Haitjema C.H."/>
            <person name="Gilmore S.P."/>
            <person name="Henske J.K."/>
            <person name="Solomon K.V."/>
            <person name="De Groot R."/>
            <person name="Kuo A."/>
            <person name="Mondo S.J."/>
            <person name="Salamov A.A."/>
            <person name="Labutti K."/>
            <person name="Zhao Z."/>
            <person name="Chiniquy J."/>
            <person name="Barry K."/>
            <person name="Brewer H.M."/>
            <person name="Purvine S.O."/>
            <person name="Wright A.T."/>
            <person name="Boxma B."/>
            <person name="Van Alen T."/>
            <person name="Hackstein J.H."/>
            <person name="Baker S.E."/>
            <person name="Grigoriev I.V."/>
            <person name="O'Malley M.A."/>
        </authorList>
    </citation>
    <scope>NUCLEOTIDE SEQUENCE [LARGE SCALE GENOMIC DNA]</scope>
    <source>
        <strain evidence="7">finn</strain>
    </source>
</reference>
<feature type="region of interest" description="Disordered" evidence="4">
    <location>
        <begin position="336"/>
        <end position="359"/>
    </location>
</feature>
<feature type="region of interest" description="Disordered" evidence="4">
    <location>
        <begin position="389"/>
        <end position="484"/>
    </location>
</feature>
<dbReference type="SUPFAM" id="SSF143575">
    <property type="entry name" value="GAS2 domain-like"/>
    <property type="match status" value="1"/>
</dbReference>
<dbReference type="Gene3D" id="1.20.58.60">
    <property type="match status" value="1"/>
</dbReference>
<proteinExistence type="predicted"/>
<evidence type="ECO:0000256" key="1">
    <source>
        <dbReference type="ARBA" id="ARBA00004245"/>
    </source>
</evidence>
<dbReference type="InterPro" id="IPR003108">
    <property type="entry name" value="GAR_dom"/>
</dbReference>
<feature type="compositionally biased region" description="Low complexity" evidence="4">
    <location>
        <begin position="460"/>
        <end position="469"/>
    </location>
</feature>
<dbReference type="STRING" id="1754191.A0A1Y1VDV2"/>
<organism evidence="6 7">
    <name type="scientific">Piromyces finnis</name>
    <dbReference type="NCBI Taxonomy" id="1754191"/>
    <lineage>
        <taxon>Eukaryota</taxon>
        <taxon>Fungi</taxon>
        <taxon>Fungi incertae sedis</taxon>
        <taxon>Chytridiomycota</taxon>
        <taxon>Chytridiomycota incertae sedis</taxon>
        <taxon>Neocallimastigomycetes</taxon>
        <taxon>Neocallimastigales</taxon>
        <taxon>Neocallimastigaceae</taxon>
        <taxon>Piromyces</taxon>
    </lineage>
</organism>
<name>A0A1Y1VDV2_9FUNG</name>
<dbReference type="PROSITE" id="PS51460">
    <property type="entry name" value="GAR"/>
    <property type="match status" value="1"/>
</dbReference>
<evidence type="ECO:0000313" key="6">
    <source>
        <dbReference type="EMBL" id="ORX52233.1"/>
    </source>
</evidence>
<feature type="compositionally biased region" description="Low complexity" evidence="4">
    <location>
        <begin position="427"/>
        <end position="452"/>
    </location>
</feature>
<dbReference type="OrthoDB" id="10017054at2759"/>
<comment type="subcellular location">
    <subcellularLocation>
        <location evidence="1">Cytoplasm</location>
        <location evidence="1">Cytoskeleton</location>
    </subcellularLocation>
</comment>
<dbReference type="AlphaFoldDB" id="A0A1Y1VDV2"/>
<evidence type="ECO:0000256" key="4">
    <source>
        <dbReference type="SAM" id="MobiDB-lite"/>
    </source>
</evidence>
<dbReference type="GO" id="GO:0005856">
    <property type="term" value="C:cytoskeleton"/>
    <property type="evidence" value="ECO:0007669"/>
    <property type="project" value="UniProtKB-SubCell"/>
</dbReference>